<sequence length="114" mass="13212">LDALCDLQICTGTAIVIAGFTQLGTMSRYHMVFILDYWSLTLNSFWAARAGYMLEDDMPYPARGWIRRFMLFISRALSIVFQVVLIRKEWDAQVSGQCYISHDRSTTKSDIFWV</sequence>
<reference evidence="2" key="1">
    <citation type="journal article" date="2021" name="IMA Fungus">
        <title>Genomic characterization of three marine fungi, including Emericellopsis atlantica sp. nov. with signatures of a generalist lifestyle and marine biomass degradation.</title>
        <authorList>
            <person name="Hagestad O.C."/>
            <person name="Hou L."/>
            <person name="Andersen J.H."/>
            <person name="Hansen E.H."/>
            <person name="Altermark B."/>
            <person name="Li C."/>
            <person name="Kuhnert E."/>
            <person name="Cox R.J."/>
            <person name="Crous P.W."/>
            <person name="Spatafora J.W."/>
            <person name="Lail K."/>
            <person name="Amirebrahimi M."/>
            <person name="Lipzen A."/>
            <person name="Pangilinan J."/>
            <person name="Andreopoulos W."/>
            <person name="Hayes R.D."/>
            <person name="Ng V."/>
            <person name="Grigoriev I.V."/>
            <person name="Jackson S.A."/>
            <person name="Sutton T.D.S."/>
            <person name="Dobson A.D.W."/>
            <person name="Rama T."/>
        </authorList>
    </citation>
    <scope>NUCLEOTIDE SEQUENCE</scope>
    <source>
        <strain evidence="2">TRa018bII</strain>
    </source>
</reference>
<feature type="transmembrane region" description="Helical" evidence="1">
    <location>
        <begin position="69"/>
        <end position="86"/>
    </location>
</feature>
<proteinExistence type="predicted"/>
<dbReference type="Proteomes" id="UP000824998">
    <property type="component" value="Unassembled WGS sequence"/>
</dbReference>
<feature type="non-terminal residue" evidence="2">
    <location>
        <position position="1"/>
    </location>
</feature>
<organism evidence="2 3">
    <name type="scientific">Amylocarpus encephaloides</name>
    <dbReference type="NCBI Taxonomy" id="45428"/>
    <lineage>
        <taxon>Eukaryota</taxon>
        <taxon>Fungi</taxon>
        <taxon>Dikarya</taxon>
        <taxon>Ascomycota</taxon>
        <taxon>Pezizomycotina</taxon>
        <taxon>Leotiomycetes</taxon>
        <taxon>Helotiales</taxon>
        <taxon>Helotiales incertae sedis</taxon>
        <taxon>Amylocarpus</taxon>
    </lineage>
</organism>
<evidence type="ECO:0000256" key="1">
    <source>
        <dbReference type="SAM" id="Phobius"/>
    </source>
</evidence>
<keyword evidence="1" id="KW-0472">Membrane</keyword>
<dbReference type="AlphaFoldDB" id="A0A9P7YJR8"/>
<evidence type="ECO:0000313" key="2">
    <source>
        <dbReference type="EMBL" id="KAG9234999.1"/>
    </source>
</evidence>
<name>A0A9P7YJR8_9HELO</name>
<gene>
    <name evidence="2" type="ORF">BJ875DRAFT_356265</name>
</gene>
<evidence type="ECO:0000313" key="3">
    <source>
        <dbReference type="Proteomes" id="UP000824998"/>
    </source>
</evidence>
<accession>A0A9P7YJR8</accession>
<protein>
    <submittedName>
        <fullName evidence="2">Uncharacterized protein</fullName>
    </submittedName>
</protein>
<keyword evidence="3" id="KW-1185">Reference proteome</keyword>
<dbReference type="OrthoDB" id="5427664at2759"/>
<keyword evidence="1" id="KW-1133">Transmembrane helix</keyword>
<dbReference type="EMBL" id="MU251445">
    <property type="protein sequence ID" value="KAG9234999.1"/>
    <property type="molecule type" value="Genomic_DNA"/>
</dbReference>
<comment type="caution">
    <text evidence="2">The sequence shown here is derived from an EMBL/GenBank/DDBJ whole genome shotgun (WGS) entry which is preliminary data.</text>
</comment>
<keyword evidence="1" id="KW-0812">Transmembrane</keyword>
<feature type="non-terminal residue" evidence="2">
    <location>
        <position position="114"/>
    </location>
</feature>